<evidence type="ECO:0000313" key="10">
    <source>
        <dbReference type="RefSeq" id="XP_028984390.1"/>
    </source>
</evidence>
<dbReference type="AlphaFoldDB" id="A0A6P7KS84"/>
<dbReference type="PANTHER" id="PTHR21041:SF6">
    <property type="entry name" value="DC-STAMP DOMAIN-CONTAINING PROTEIN 2"/>
    <property type="match status" value="1"/>
</dbReference>
<accession>A0A6P7KS84</accession>
<organism evidence="9 10">
    <name type="scientific">Betta splendens</name>
    <name type="common">Siamese fighting fish</name>
    <dbReference type="NCBI Taxonomy" id="158456"/>
    <lineage>
        <taxon>Eukaryota</taxon>
        <taxon>Metazoa</taxon>
        <taxon>Chordata</taxon>
        <taxon>Craniata</taxon>
        <taxon>Vertebrata</taxon>
        <taxon>Euteleostomi</taxon>
        <taxon>Actinopterygii</taxon>
        <taxon>Neopterygii</taxon>
        <taxon>Teleostei</taxon>
        <taxon>Neoteleostei</taxon>
        <taxon>Acanthomorphata</taxon>
        <taxon>Anabantaria</taxon>
        <taxon>Anabantiformes</taxon>
        <taxon>Anabantoidei</taxon>
        <taxon>Osphronemidae</taxon>
        <taxon>Betta</taxon>
    </lineage>
</organism>
<evidence type="ECO:0000259" key="7">
    <source>
        <dbReference type="Pfam" id="PF07782"/>
    </source>
</evidence>
<evidence type="ECO:0000313" key="9">
    <source>
        <dbReference type="Proteomes" id="UP000515150"/>
    </source>
</evidence>
<keyword evidence="3 6" id="KW-1133">Transmembrane helix</keyword>
<dbReference type="InParanoid" id="A0A6P7KS84"/>
<evidence type="ECO:0000256" key="6">
    <source>
        <dbReference type="SAM" id="Phobius"/>
    </source>
</evidence>
<feature type="transmembrane region" description="Helical" evidence="6">
    <location>
        <begin position="514"/>
        <end position="533"/>
    </location>
</feature>
<comment type="subcellular location">
    <subcellularLocation>
        <location evidence="1">Membrane</location>
        <topology evidence="1">Multi-pass membrane protein</topology>
    </subcellularLocation>
</comment>
<feature type="transmembrane region" description="Helical" evidence="6">
    <location>
        <begin position="418"/>
        <end position="446"/>
    </location>
</feature>
<dbReference type="Pfam" id="PF26037">
    <property type="entry name" value="zf-RING_DCST1_C"/>
    <property type="match status" value="1"/>
</dbReference>
<feature type="region of interest" description="Disordered" evidence="5">
    <location>
        <begin position="674"/>
        <end position="697"/>
    </location>
</feature>
<dbReference type="RefSeq" id="XP_028984390.1">
    <property type="nucleotide sequence ID" value="XM_029128557.3"/>
</dbReference>
<dbReference type="PANTHER" id="PTHR21041">
    <property type="entry name" value="DENDRITIC CELL-SPECIFIC TRANSMEMBRANE PROTEIN"/>
    <property type="match status" value="1"/>
</dbReference>
<evidence type="ECO:0000256" key="2">
    <source>
        <dbReference type="ARBA" id="ARBA00022692"/>
    </source>
</evidence>
<dbReference type="Proteomes" id="UP000515150">
    <property type="component" value="Chromosome 16"/>
</dbReference>
<dbReference type="InterPro" id="IPR051856">
    <property type="entry name" value="CSR-E3_Ligase_Protein"/>
</dbReference>
<dbReference type="GeneTree" id="ENSGT00940000153269"/>
<dbReference type="InterPro" id="IPR012858">
    <property type="entry name" value="DC_STAMP-like"/>
</dbReference>
<feature type="transmembrane region" description="Helical" evidence="6">
    <location>
        <begin position="39"/>
        <end position="59"/>
    </location>
</feature>
<dbReference type="Pfam" id="PF07782">
    <property type="entry name" value="DC_STAMP"/>
    <property type="match status" value="1"/>
</dbReference>
<keyword evidence="4 6" id="KW-0472">Membrane</keyword>
<dbReference type="Pfam" id="PF26039">
    <property type="entry name" value="Dcst2"/>
    <property type="match status" value="1"/>
</dbReference>
<evidence type="ECO:0000256" key="1">
    <source>
        <dbReference type="ARBA" id="ARBA00004141"/>
    </source>
</evidence>
<feature type="domain" description="E3 ubiquitin-protein ligase DCST1-like C-terminal" evidence="8">
    <location>
        <begin position="621"/>
        <end position="666"/>
    </location>
</feature>
<evidence type="ECO:0000256" key="5">
    <source>
        <dbReference type="SAM" id="MobiDB-lite"/>
    </source>
</evidence>
<reference evidence="10 11" key="1">
    <citation type="submission" date="2025-04" db="UniProtKB">
        <authorList>
            <consortium name="RefSeq"/>
        </authorList>
    </citation>
    <scope>IDENTIFICATION</scope>
</reference>
<dbReference type="OrthoDB" id="6598372at2759"/>
<keyword evidence="2 6" id="KW-0812">Transmembrane</keyword>
<sequence>MKKTNGTGLRVRAAGLNRSAGCSWSSWIRFKGHLKEGSWNLVAFVVGLCLATLYGVTALVLHTQPLWLCAHSTVALAALAAFSMGLSAGVRADVAVMLPSLCSAQGRNLLLFMFVWVLLSGPLTNTLENTQRAASSLLCGAELAANQTRELILRSTTPLSSMLDTIREISSNAHSVAGRVQRFVHALSDSVRHVARTLRNVLHFLADIGDICNAKLGSPYRKCQSVLSDARSDCSNLLGYFNFLCDTVDAFLPLCNLARAGELFCIIPSYVARHLKKRLAEPVVAAFEQMKREFDFSISASVNFDLDANLSRSLQQMSQEIMEEVSSDLQLFQKVSDPLKYSSLVLLAWSFLRAMRYRRRYLTELDFDNFYITAQLEQLDRQATSRGAASVLPITRREAQTYVSPLAFHLTAREWQGVLVGVVAVFKHLVMGGLLVALDFLVFWMLDQVHRQVKGDVTARAPVLVVVQVNGSGYASDIYRDLVAAFNILQRGNITVISRKCLLEPSQPNYSTCFILGFLLGLALLASLTGGFVQRCRRLTCASYHPARERERIQFLRQKILDQRTAAGKALRECAVRRGGGGGGGAAAAGGGGGGGLHTLLLRLAGGAHLSRLLGLSPPVTCRACGEEMGSGEDGMVACGFPSCSGLFCRPCFHSLGNTCVVCTRPLTFQEEDEQELEADLSDQDRPGSEGSRSETVFHSLAASESSSLAAVVIHRPHSPPTVQWLQEAGSRT</sequence>
<dbReference type="RefSeq" id="XP_055358913.1">
    <property type="nucleotide sequence ID" value="XM_055502938.1"/>
</dbReference>
<feature type="domain" description="Dendritic cell-specific transmembrane protein-like" evidence="7">
    <location>
        <begin position="367"/>
        <end position="557"/>
    </location>
</feature>
<protein>
    <submittedName>
        <fullName evidence="10 11">DC-STAMP domain-containing protein 2 isoform X1</fullName>
    </submittedName>
</protein>
<gene>
    <name evidence="10 11" type="primary">dcst2</name>
</gene>
<dbReference type="InterPro" id="IPR058842">
    <property type="entry name" value="DCST1_C"/>
</dbReference>
<evidence type="ECO:0000256" key="4">
    <source>
        <dbReference type="ARBA" id="ARBA00023136"/>
    </source>
</evidence>
<evidence type="ECO:0000256" key="3">
    <source>
        <dbReference type="ARBA" id="ARBA00022989"/>
    </source>
</evidence>
<evidence type="ECO:0000259" key="8">
    <source>
        <dbReference type="Pfam" id="PF26037"/>
    </source>
</evidence>
<dbReference type="GeneID" id="114842741"/>
<evidence type="ECO:0000313" key="11">
    <source>
        <dbReference type="RefSeq" id="XP_055358913.1"/>
    </source>
</evidence>
<name>A0A6P7KS84_BETSP</name>
<feature type="transmembrane region" description="Helical" evidence="6">
    <location>
        <begin position="65"/>
        <end position="88"/>
    </location>
</feature>
<dbReference type="CTD" id="127579"/>
<dbReference type="GO" id="GO:0016020">
    <property type="term" value="C:membrane"/>
    <property type="evidence" value="ECO:0007669"/>
    <property type="project" value="UniProtKB-SubCell"/>
</dbReference>
<dbReference type="KEGG" id="bspl:114842741"/>
<keyword evidence="9" id="KW-1185">Reference proteome</keyword>
<proteinExistence type="predicted"/>